<feature type="domain" description="CWH43-like N-terminal" evidence="6">
    <location>
        <begin position="10"/>
        <end position="220"/>
    </location>
</feature>
<comment type="subcellular location">
    <subcellularLocation>
        <location evidence="1">Endomembrane system</location>
        <topology evidence="1">Multi-pass membrane protein</topology>
    </subcellularLocation>
</comment>
<dbReference type="PANTHER" id="PTHR21324">
    <property type="entry name" value="FASTING-INDUCIBLE INTEGRAL MEMBRANE PROTEIN TM6P1-RELATED"/>
    <property type="match status" value="1"/>
</dbReference>
<accession>A0A0C2XF39</accession>
<dbReference type="Pfam" id="PF10277">
    <property type="entry name" value="Frag1"/>
    <property type="match status" value="1"/>
</dbReference>
<organism evidence="7 8">
    <name type="scientific">Amanita muscaria (strain Koide BX008)</name>
    <dbReference type="NCBI Taxonomy" id="946122"/>
    <lineage>
        <taxon>Eukaryota</taxon>
        <taxon>Fungi</taxon>
        <taxon>Dikarya</taxon>
        <taxon>Basidiomycota</taxon>
        <taxon>Agaricomycotina</taxon>
        <taxon>Agaricomycetes</taxon>
        <taxon>Agaricomycetidae</taxon>
        <taxon>Agaricales</taxon>
        <taxon>Pluteineae</taxon>
        <taxon>Amanitaceae</taxon>
        <taxon>Amanita</taxon>
    </lineage>
</organism>
<sequence>MFLGREHWAYVWVPFLGALVWFGTLLAMLIVWLAQGQPRLPSQDESIAFISDIGADILKPLFITGCSITATAFVVSLAIERWLRHSGRLLPTMRKREQVFSSLSISSAFIGGIGLILLSILDTRRFTSEHRAFLLVFIVGVALSAIFTIVEYRWLSRDFIYASHLRIAYMAKAIIAGVLIILAIVFAVTLYKAKNVGAVIEWVIGFGFTFYIITLFFDLRVSKGKQRGELSKPRFLSSGTLREVYGLRIFSKTGQAGEVAV</sequence>
<feature type="transmembrane region" description="Helical" evidence="5">
    <location>
        <begin position="12"/>
        <end position="34"/>
    </location>
</feature>
<evidence type="ECO:0000256" key="3">
    <source>
        <dbReference type="ARBA" id="ARBA00022989"/>
    </source>
</evidence>
<dbReference type="InterPro" id="IPR019402">
    <property type="entry name" value="CWH43_N"/>
</dbReference>
<feature type="transmembrane region" description="Helical" evidence="5">
    <location>
        <begin position="99"/>
        <end position="121"/>
    </location>
</feature>
<feature type="transmembrane region" description="Helical" evidence="5">
    <location>
        <begin position="61"/>
        <end position="79"/>
    </location>
</feature>
<dbReference type="InParanoid" id="A0A0C2XF39"/>
<dbReference type="STRING" id="946122.A0A0C2XF39"/>
<keyword evidence="8" id="KW-1185">Reference proteome</keyword>
<feature type="transmembrane region" description="Helical" evidence="5">
    <location>
        <begin position="167"/>
        <end position="190"/>
    </location>
</feature>
<dbReference type="InterPro" id="IPR050911">
    <property type="entry name" value="DRAM/TMEM150_Autophagy_Mod"/>
</dbReference>
<feature type="transmembrane region" description="Helical" evidence="5">
    <location>
        <begin position="133"/>
        <end position="155"/>
    </location>
</feature>
<feature type="transmembrane region" description="Helical" evidence="5">
    <location>
        <begin position="196"/>
        <end position="217"/>
    </location>
</feature>
<evidence type="ECO:0000256" key="1">
    <source>
        <dbReference type="ARBA" id="ARBA00004127"/>
    </source>
</evidence>
<dbReference type="OrthoDB" id="10032492at2759"/>
<reference evidence="7 8" key="1">
    <citation type="submission" date="2014-04" db="EMBL/GenBank/DDBJ databases">
        <title>Evolutionary Origins and Diversification of the Mycorrhizal Mutualists.</title>
        <authorList>
            <consortium name="DOE Joint Genome Institute"/>
            <consortium name="Mycorrhizal Genomics Consortium"/>
            <person name="Kohler A."/>
            <person name="Kuo A."/>
            <person name="Nagy L.G."/>
            <person name="Floudas D."/>
            <person name="Copeland A."/>
            <person name="Barry K.W."/>
            <person name="Cichocki N."/>
            <person name="Veneault-Fourrey C."/>
            <person name="LaButti K."/>
            <person name="Lindquist E.A."/>
            <person name="Lipzen A."/>
            <person name="Lundell T."/>
            <person name="Morin E."/>
            <person name="Murat C."/>
            <person name="Riley R."/>
            <person name="Ohm R."/>
            <person name="Sun H."/>
            <person name="Tunlid A."/>
            <person name="Henrissat B."/>
            <person name="Grigoriev I.V."/>
            <person name="Hibbett D.S."/>
            <person name="Martin F."/>
        </authorList>
    </citation>
    <scope>NUCLEOTIDE SEQUENCE [LARGE SCALE GENOMIC DNA]</scope>
    <source>
        <strain evidence="7 8">Koide BX008</strain>
    </source>
</reference>
<keyword evidence="2 5" id="KW-0812">Transmembrane</keyword>
<dbReference type="PANTHER" id="PTHR21324:SF2">
    <property type="entry name" value="EG:22E5.9 PROTEIN"/>
    <property type="match status" value="1"/>
</dbReference>
<dbReference type="GO" id="GO:0012505">
    <property type="term" value="C:endomembrane system"/>
    <property type="evidence" value="ECO:0007669"/>
    <property type="project" value="UniProtKB-SubCell"/>
</dbReference>
<evidence type="ECO:0000256" key="2">
    <source>
        <dbReference type="ARBA" id="ARBA00022692"/>
    </source>
</evidence>
<dbReference type="AlphaFoldDB" id="A0A0C2XF39"/>
<evidence type="ECO:0000313" key="7">
    <source>
        <dbReference type="EMBL" id="KIL67468.1"/>
    </source>
</evidence>
<dbReference type="Proteomes" id="UP000054549">
    <property type="component" value="Unassembled WGS sequence"/>
</dbReference>
<protein>
    <recommendedName>
        <fullName evidence="6">CWH43-like N-terminal domain-containing protein</fullName>
    </recommendedName>
</protein>
<dbReference type="HOGENOM" id="CLU_050573_3_0_1"/>
<dbReference type="GO" id="GO:0005886">
    <property type="term" value="C:plasma membrane"/>
    <property type="evidence" value="ECO:0007669"/>
    <property type="project" value="TreeGrafter"/>
</dbReference>
<proteinExistence type="predicted"/>
<name>A0A0C2XF39_AMAMK</name>
<evidence type="ECO:0000259" key="6">
    <source>
        <dbReference type="Pfam" id="PF10277"/>
    </source>
</evidence>
<dbReference type="FunCoup" id="A0A0C2XF39">
    <property type="interactions" value="58"/>
</dbReference>
<evidence type="ECO:0000256" key="5">
    <source>
        <dbReference type="SAM" id="Phobius"/>
    </source>
</evidence>
<evidence type="ECO:0000313" key="8">
    <source>
        <dbReference type="Proteomes" id="UP000054549"/>
    </source>
</evidence>
<evidence type="ECO:0000256" key="4">
    <source>
        <dbReference type="ARBA" id="ARBA00023136"/>
    </source>
</evidence>
<dbReference type="EMBL" id="KN818231">
    <property type="protein sequence ID" value="KIL67468.1"/>
    <property type="molecule type" value="Genomic_DNA"/>
</dbReference>
<keyword evidence="3 5" id="KW-1133">Transmembrane helix</keyword>
<gene>
    <name evidence="7" type="ORF">M378DRAFT_185555</name>
</gene>
<keyword evidence="4 5" id="KW-0472">Membrane</keyword>